<dbReference type="PROSITE" id="PS51257">
    <property type="entry name" value="PROKAR_LIPOPROTEIN"/>
    <property type="match status" value="1"/>
</dbReference>
<evidence type="ECO:0000256" key="1">
    <source>
        <dbReference type="ARBA" id="ARBA00004459"/>
    </source>
</evidence>
<keyword evidence="6 13" id="KW-0732">Signal</keyword>
<dbReference type="EMBL" id="JAJGNA010000005">
    <property type="protein sequence ID" value="MCC4308253.1"/>
    <property type="molecule type" value="Genomic_DNA"/>
</dbReference>
<dbReference type="RefSeq" id="WP_228233510.1">
    <property type="nucleotide sequence ID" value="NZ_JAJGNA010000005.1"/>
</dbReference>
<evidence type="ECO:0000256" key="7">
    <source>
        <dbReference type="ARBA" id="ARBA00022927"/>
    </source>
</evidence>
<protein>
    <recommendedName>
        <fullName evidence="4">Outer-membrane lipoprotein LolB</fullName>
    </recommendedName>
</protein>
<accession>A0A9Q3YR54</accession>
<dbReference type="Gene3D" id="2.50.20.10">
    <property type="entry name" value="Lipoprotein localisation LolA/LolB/LppX"/>
    <property type="match status" value="1"/>
</dbReference>
<evidence type="ECO:0000256" key="6">
    <source>
        <dbReference type="ARBA" id="ARBA00022729"/>
    </source>
</evidence>
<sequence length="188" mass="21529">MTRLWWLPLLALVLSACQTRPLPTTDFTRADQIQRWEMNGKLGYRTPEDGGSATFDWEQSPRHGAIHFSGPLGFGSAELTWRPGRARLETGKGEWRARSPGELAWHLTGFWLPVSALEYWSRGLVWPGAPAEAEENEAGQLVRLRQLGWNLEFDRYEPVGQVALPHRIKAHQDANHFTLLIREWRPLP</sequence>
<keyword evidence="12 14" id="KW-0449">Lipoprotein</keyword>
<name>A0A9Q3YR54_9GAMM</name>
<keyword evidence="5" id="KW-0813">Transport</keyword>
<dbReference type="Proteomes" id="UP001108027">
    <property type="component" value="Unassembled WGS sequence"/>
</dbReference>
<evidence type="ECO:0000256" key="8">
    <source>
        <dbReference type="ARBA" id="ARBA00023136"/>
    </source>
</evidence>
<keyword evidence="8" id="KW-0472">Membrane</keyword>
<dbReference type="GO" id="GO:0009279">
    <property type="term" value="C:cell outer membrane"/>
    <property type="evidence" value="ECO:0007669"/>
    <property type="project" value="UniProtKB-SubCell"/>
</dbReference>
<evidence type="ECO:0000256" key="9">
    <source>
        <dbReference type="ARBA" id="ARBA00023139"/>
    </source>
</evidence>
<comment type="caution">
    <text evidence="14">The sequence shown here is derived from an EMBL/GenBank/DDBJ whole genome shotgun (WGS) entry which is preliminary data.</text>
</comment>
<proteinExistence type="inferred from homology"/>
<evidence type="ECO:0000256" key="11">
    <source>
        <dbReference type="ARBA" id="ARBA00023237"/>
    </source>
</evidence>
<evidence type="ECO:0000256" key="3">
    <source>
        <dbReference type="ARBA" id="ARBA00011245"/>
    </source>
</evidence>
<keyword evidence="11" id="KW-0998">Cell outer membrane</keyword>
<dbReference type="InterPro" id="IPR029046">
    <property type="entry name" value="LolA/LolB/LppX"/>
</dbReference>
<evidence type="ECO:0000256" key="4">
    <source>
        <dbReference type="ARBA" id="ARBA00016202"/>
    </source>
</evidence>
<keyword evidence="10" id="KW-0143">Chaperone</keyword>
<evidence type="ECO:0000256" key="13">
    <source>
        <dbReference type="SAM" id="SignalP"/>
    </source>
</evidence>
<reference evidence="14" key="1">
    <citation type="submission" date="2021-10" db="EMBL/GenBank/DDBJ databases">
        <title>The diversity and Nitrogen Metabolism of Culturable Nitrate-Utilizing Bacteria Within the Oxygen Minimum Zone of the Changjiang (Yangtze River)Estuary.</title>
        <authorList>
            <person name="Zhang D."/>
            <person name="Zheng J."/>
            <person name="Liu S."/>
            <person name="He W."/>
        </authorList>
    </citation>
    <scope>NUCLEOTIDE SEQUENCE</scope>
    <source>
        <strain evidence="14">FXH-223</strain>
    </source>
</reference>
<dbReference type="InterPro" id="IPR004565">
    <property type="entry name" value="OM_lipoprot_LolB"/>
</dbReference>
<keyword evidence="7" id="KW-0653">Protein transport</keyword>
<comment type="subunit">
    <text evidence="3">Monomer.</text>
</comment>
<evidence type="ECO:0000256" key="5">
    <source>
        <dbReference type="ARBA" id="ARBA00022448"/>
    </source>
</evidence>
<gene>
    <name evidence="14" type="primary">lolB</name>
    <name evidence="14" type="ORF">LL252_06675</name>
</gene>
<evidence type="ECO:0000313" key="15">
    <source>
        <dbReference type="Proteomes" id="UP001108027"/>
    </source>
</evidence>
<comment type="subcellular location">
    <subcellularLocation>
        <location evidence="1">Cell outer membrane</location>
        <topology evidence="1">Lipid-anchor</topology>
    </subcellularLocation>
</comment>
<evidence type="ECO:0000256" key="12">
    <source>
        <dbReference type="ARBA" id="ARBA00023288"/>
    </source>
</evidence>
<dbReference type="GO" id="GO:0015031">
    <property type="term" value="P:protein transport"/>
    <property type="evidence" value="ECO:0007669"/>
    <property type="project" value="UniProtKB-KW"/>
</dbReference>
<dbReference type="NCBIfam" id="TIGR00548">
    <property type="entry name" value="lolB"/>
    <property type="match status" value="1"/>
</dbReference>
<dbReference type="Pfam" id="PF03550">
    <property type="entry name" value="LolB"/>
    <property type="match status" value="1"/>
</dbReference>
<dbReference type="AlphaFoldDB" id="A0A9Q3YR54"/>
<keyword evidence="15" id="KW-1185">Reference proteome</keyword>
<evidence type="ECO:0000256" key="10">
    <source>
        <dbReference type="ARBA" id="ARBA00023186"/>
    </source>
</evidence>
<keyword evidence="9" id="KW-0564">Palmitate</keyword>
<evidence type="ECO:0000256" key="2">
    <source>
        <dbReference type="ARBA" id="ARBA00009696"/>
    </source>
</evidence>
<dbReference type="CDD" id="cd16326">
    <property type="entry name" value="LolB"/>
    <property type="match status" value="1"/>
</dbReference>
<evidence type="ECO:0000313" key="14">
    <source>
        <dbReference type="EMBL" id="MCC4308253.1"/>
    </source>
</evidence>
<comment type="similarity">
    <text evidence="2">Belongs to the LolB family.</text>
</comment>
<feature type="signal peptide" evidence="13">
    <location>
        <begin position="1"/>
        <end position="19"/>
    </location>
</feature>
<dbReference type="SUPFAM" id="SSF89392">
    <property type="entry name" value="Prokaryotic lipoproteins and lipoprotein localization factors"/>
    <property type="match status" value="1"/>
</dbReference>
<feature type="chain" id="PRO_5040216342" description="Outer-membrane lipoprotein LolB" evidence="13">
    <location>
        <begin position="20"/>
        <end position="188"/>
    </location>
</feature>
<organism evidence="14 15">
    <name type="scientific">Alloalcanivorax marinus</name>
    <dbReference type="NCBI Taxonomy" id="1177169"/>
    <lineage>
        <taxon>Bacteria</taxon>
        <taxon>Pseudomonadati</taxon>
        <taxon>Pseudomonadota</taxon>
        <taxon>Gammaproteobacteria</taxon>
        <taxon>Oceanospirillales</taxon>
        <taxon>Alcanivoracaceae</taxon>
        <taxon>Alloalcanivorax</taxon>
    </lineage>
</organism>